<feature type="region of interest" description="Disordered" evidence="1">
    <location>
        <begin position="170"/>
        <end position="224"/>
    </location>
</feature>
<feature type="region of interest" description="Disordered" evidence="1">
    <location>
        <begin position="1"/>
        <end position="47"/>
    </location>
</feature>
<keyword evidence="4" id="KW-1185">Reference proteome</keyword>
<keyword evidence="2" id="KW-0472">Membrane</keyword>
<feature type="compositionally biased region" description="Polar residues" evidence="1">
    <location>
        <begin position="12"/>
        <end position="26"/>
    </location>
</feature>
<dbReference type="EMBL" id="CAUYUJ010000234">
    <property type="protein sequence ID" value="CAK0789434.1"/>
    <property type="molecule type" value="Genomic_DNA"/>
</dbReference>
<evidence type="ECO:0000313" key="4">
    <source>
        <dbReference type="Proteomes" id="UP001189429"/>
    </source>
</evidence>
<evidence type="ECO:0000256" key="1">
    <source>
        <dbReference type="SAM" id="MobiDB-lite"/>
    </source>
</evidence>
<evidence type="ECO:0000256" key="2">
    <source>
        <dbReference type="SAM" id="Phobius"/>
    </source>
</evidence>
<accession>A0ABN9P9J0</accession>
<feature type="compositionally biased region" description="Gly residues" evidence="1">
    <location>
        <begin position="471"/>
        <end position="480"/>
    </location>
</feature>
<organism evidence="3 4">
    <name type="scientific">Prorocentrum cordatum</name>
    <dbReference type="NCBI Taxonomy" id="2364126"/>
    <lineage>
        <taxon>Eukaryota</taxon>
        <taxon>Sar</taxon>
        <taxon>Alveolata</taxon>
        <taxon>Dinophyceae</taxon>
        <taxon>Prorocentrales</taxon>
        <taxon>Prorocentraceae</taxon>
        <taxon>Prorocentrum</taxon>
    </lineage>
</organism>
<gene>
    <name evidence="3" type="ORF">PCOR1329_LOCUS1000</name>
</gene>
<proteinExistence type="predicted"/>
<protein>
    <submittedName>
        <fullName evidence="3">Uncharacterized protein</fullName>
    </submittedName>
</protein>
<dbReference type="Proteomes" id="UP001189429">
    <property type="component" value="Unassembled WGS sequence"/>
</dbReference>
<keyword evidence="2" id="KW-1133">Transmembrane helix</keyword>
<feature type="region of interest" description="Disordered" evidence="1">
    <location>
        <begin position="461"/>
        <end position="480"/>
    </location>
</feature>
<sequence>MPKLAARAGHGSPSTARGWTTKQEANTPEAPRGQGNRARQVAAPRRVTKQEIKRGELIRISQVLPSAGAAEVHEVAGEFGAAQHVAFLLDARHKRGPLAPSGPTKHRRASAALEAVNDENRFFPGAAPIAMRWATVAHKRGAPWSCARRPACGNNAGPLKWRCRARDRAGKRYEDGQGGQNGKDRRADWDGKGSNCGKGRRADGGGKGGPLSEGPRDQRTQAAARAAVAELARGLSTGVVLRASSAPCPPCSCAPALSCPACPDCHLECGPGSIVSSPRQVPVYFVLFSYVLAALVGGLFGFIGGALWCPGLSAAGRGPAPAAQRGSGARTVAAATSGGEELQLATEGDFILLLHSVAGRRIWHERMVVYLPPGGVTAMTTLTPDDDSYEEDVAPGGDVLRWGRLPNGIIGGAAGFVAGDRACRFRHPPMPAAAGALRDAAALRLGFPAPGLRLAPNAGAARGVAPAPAPDGGGAAPGAPGGGGLAGPVAALGGPGAGPAAAAGALVPGGGALPAAGGAAPAAGAPAGAAAAGALVPAAPAPAVPPAPPALLAAAAPAGAAPALPDIGGASGLPVGSPGDARILGITTDARGQRYKDFRGAVNGMTQNTYPDWPIRGPRTAWWVCRFMLGVPEHEQARRLLETSARHDQVNVPDVAAAELAARSLQLIEEKYRDRLSGNAHTEAADSHLYYGTDMEWISAELGRECAALTERRKAREERLLARPKGGPKKPGDPKGPGADNA</sequence>
<comment type="caution">
    <text evidence="3">The sequence shown here is derived from an EMBL/GenBank/DDBJ whole genome shotgun (WGS) entry which is preliminary data.</text>
</comment>
<name>A0ABN9P9J0_9DINO</name>
<feature type="region of interest" description="Disordered" evidence="1">
    <location>
        <begin position="713"/>
        <end position="742"/>
    </location>
</feature>
<reference evidence="3" key="1">
    <citation type="submission" date="2023-10" db="EMBL/GenBank/DDBJ databases">
        <authorList>
            <person name="Chen Y."/>
            <person name="Shah S."/>
            <person name="Dougan E. K."/>
            <person name="Thang M."/>
            <person name="Chan C."/>
        </authorList>
    </citation>
    <scope>NUCLEOTIDE SEQUENCE [LARGE SCALE GENOMIC DNA]</scope>
</reference>
<feature type="transmembrane region" description="Helical" evidence="2">
    <location>
        <begin position="283"/>
        <end position="308"/>
    </location>
</feature>
<evidence type="ECO:0000313" key="3">
    <source>
        <dbReference type="EMBL" id="CAK0789434.1"/>
    </source>
</evidence>
<keyword evidence="2" id="KW-0812">Transmembrane</keyword>
<feature type="compositionally biased region" description="Basic and acidic residues" evidence="1">
    <location>
        <begin position="182"/>
        <end position="191"/>
    </location>
</feature>